<dbReference type="RefSeq" id="WP_055318690.1">
    <property type="nucleotide sequence ID" value="NZ_CAWQCV010000149.1"/>
</dbReference>
<dbReference type="Proteomes" id="UP000049495">
    <property type="component" value="Unassembled WGS sequence"/>
</dbReference>
<gene>
    <name evidence="1" type="ORF">VCR5J5_1370274</name>
</gene>
<reference evidence="2" key="1">
    <citation type="submission" date="2014-06" db="EMBL/GenBank/DDBJ databases">
        <authorList>
            <person name="Le Roux Frederique"/>
        </authorList>
    </citation>
    <scope>NUCLEOTIDE SEQUENCE [LARGE SCALE GENOMIC DNA]</scope>
    <source>
        <strain evidence="2">J5-5</strain>
    </source>
</reference>
<evidence type="ECO:0000313" key="2">
    <source>
        <dbReference type="Proteomes" id="UP000049495"/>
    </source>
</evidence>
<sequence length="342" mass="40083">MRNKFGSYIATNYSTIDVYSLLRRLETGRIELYPEFDVHVRGTGANHKSSQLIETFLLGLPSSSIWIEQEDYGSSTILEGADIAETLKLFVEDQFRLTGLRYFGHLNGLRFSQIRSSDREDFLSSELLIREVKYDAHPRLKCEFYRNLHQHNRNKNVSQIARSYAFKNAYRCLHEFSFDLTERLNLSMGYKDSRDRGKNEARVHEFSLTVILMLYLENIKAITNSDNFSDDYLLSEQIFLDDTIEIALDKMMMLIDMGEISTRSYLKKANDVVYDLYSSLDINSVQIKSYSSYKQSSLRDNVYSLDEMLEMICNNIFGNRKIKRIFTKKLRVRDYRVSELVE</sequence>
<organism evidence="1 2">
    <name type="scientific">Vibrio crassostreae</name>
    <dbReference type="NCBI Taxonomy" id="246167"/>
    <lineage>
        <taxon>Bacteria</taxon>
        <taxon>Pseudomonadati</taxon>
        <taxon>Pseudomonadota</taxon>
        <taxon>Gammaproteobacteria</taxon>
        <taxon>Vibrionales</taxon>
        <taxon>Vibrionaceae</taxon>
        <taxon>Vibrio</taxon>
    </lineage>
</organism>
<dbReference type="EMBL" id="CCJV01000043">
    <property type="protein sequence ID" value="CDT04252.1"/>
    <property type="molecule type" value="Genomic_DNA"/>
</dbReference>
<dbReference type="AlphaFoldDB" id="A0A822MW46"/>
<name>A0A822MW46_9VIBR</name>
<evidence type="ECO:0000313" key="1">
    <source>
        <dbReference type="EMBL" id="CDT04252.1"/>
    </source>
</evidence>
<protein>
    <submittedName>
        <fullName evidence="1">Uncharacterized protein</fullName>
    </submittedName>
</protein>
<proteinExistence type="predicted"/>
<accession>A0A822MW46</accession>
<comment type="caution">
    <text evidence="1">The sequence shown here is derived from an EMBL/GenBank/DDBJ whole genome shotgun (WGS) entry which is preliminary data.</text>
</comment>